<dbReference type="Gene3D" id="2.60.40.680">
    <property type="match status" value="1"/>
</dbReference>
<comment type="caution">
    <text evidence="4">The sequence shown here is derived from an EMBL/GenBank/DDBJ whole genome shotgun (WGS) entry which is preliminary data.</text>
</comment>
<feature type="chain" id="PRO_5046349837" description="Cohesin domain-containing protein" evidence="3">
    <location>
        <begin position="25"/>
        <end position="232"/>
    </location>
</feature>
<evidence type="ECO:0000256" key="3">
    <source>
        <dbReference type="SAM" id="SignalP"/>
    </source>
</evidence>
<keyword evidence="2" id="KW-0812">Transmembrane</keyword>
<accession>A0ABR7FH66</accession>
<gene>
    <name evidence="4" type="ORF">H8S76_19810</name>
</gene>
<evidence type="ECO:0008006" key="6">
    <source>
        <dbReference type="Google" id="ProtNLM"/>
    </source>
</evidence>
<sequence>MKRIMKWSLLSLMLSMFLCVSVRAASKGIVDIEVPEIETEDKEITAECKISGAGEVTNGKIRITYDREKLKLKESGQGDSLADTMVEINDPITGNKNEGEIVFVFASARPVSIDGTLLQMKFDNAGLKSGEKTEIKVAVEELAAESEELTETAECKNGTVFIGKAADNTDDTPKKTGKTTAGKNSAAGSTSKSGKVKTGDTLKMEEALAAAGISLAVVISGAVSLRKKKRKQ</sequence>
<evidence type="ECO:0000256" key="2">
    <source>
        <dbReference type="SAM" id="Phobius"/>
    </source>
</evidence>
<dbReference type="InterPro" id="IPR008965">
    <property type="entry name" value="CBM2/CBM3_carb-bd_dom_sf"/>
</dbReference>
<proteinExistence type="predicted"/>
<dbReference type="SUPFAM" id="SSF49384">
    <property type="entry name" value="Carbohydrate-binding domain"/>
    <property type="match status" value="1"/>
</dbReference>
<keyword evidence="5" id="KW-1185">Reference proteome</keyword>
<feature type="signal peptide" evidence="3">
    <location>
        <begin position="1"/>
        <end position="24"/>
    </location>
</feature>
<evidence type="ECO:0000313" key="4">
    <source>
        <dbReference type="EMBL" id="MBC5674499.1"/>
    </source>
</evidence>
<feature type="region of interest" description="Disordered" evidence="1">
    <location>
        <begin position="164"/>
        <end position="198"/>
    </location>
</feature>
<dbReference type="Proteomes" id="UP000654573">
    <property type="component" value="Unassembled WGS sequence"/>
</dbReference>
<organism evidence="4 5">
    <name type="scientific">Blautia celeris</name>
    <dbReference type="NCBI Taxonomy" id="2763026"/>
    <lineage>
        <taxon>Bacteria</taxon>
        <taxon>Bacillati</taxon>
        <taxon>Bacillota</taxon>
        <taxon>Clostridia</taxon>
        <taxon>Lachnospirales</taxon>
        <taxon>Lachnospiraceae</taxon>
        <taxon>Blautia</taxon>
    </lineage>
</organism>
<keyword evidence="2" id="KW-0472">Membrane</keyword>
<name>A0ABR7FH66_9FIRM</name>
<feature type="compositionally biased region" description="Low complexity" evidence="1">
    <location>
        <begin position="178"/>
        <end position="188"/>
    </location>
</feature>
<keyword evidence="3" id="KW-0732">Signal</keyword>
<keyword evidence="2" id="KW-1133">Transmembrane helix</keyword>
<reference evidence="4 5" key="1">
    <citation type="submission" date="2020-08" db="EMBL/GenBank/DDBJ databases">
        <title>Genome public.</title>
        <authorList>
            <person name="Liu C."/>
            <person name="Sun Q."/>
        </authorList>
    </citation>
    <scope>NUCLEOTIDE SEQUENCE [LARGE SCALE GENOMIC DNA]</scope>
    <source>
        <strain evidence="4 5">NSJ-34</strain>
    </source>
</reference>
<dbReference type="RefSeq" id="WP_146051677.1">
    <property type="nucleotide sequence ID" value="NZ_JACOOU010000010.1"/>
</dbReference>
<feature type="transmembrane region" description="Helical" evidence="2">
    <location>
        <begin position="207"/>
        <end position="225"/>
    </location>
</feature>
<evidence type="ECO:0000256" key="1">
    <source>
        <dbReference type="SAM" id="MobiDB-lite"/>
    </source>
</evidence>
<protein>
    <recommendedName>
        <fullName evidence="6">Cohesin domain-containing protein</fullName>
    </recommendedName>
</protein>
<dbReference type="EMBL" id="JACOOU010000010">
    <property type="protein sequence ID" value="MBC5674499.1"/>
    <property type="molecule type" value="Genomic_DNA"/>
</dbReference>
<evidence type="ECO:0000313" key="5">
    <source>
        <dbReference type="Proteomes" id="UP000654573"/>
    </source>
</evidence>